<proteinExistence type="inferred from homology"/>
<accession>A0A097STB7</accession>
<dbReference type="CDD" id="cd02440">
    <property type="entry name" value="AdoMet_MTases"/>
    <property type="match status" value="1"/>
</dbReference>
<dbReference type="PIRSF" id="PIRSF005578">
    <property type="entry name" value="TlyA"/>
    <property type="match status" value="1"/>
</dbReference>
<dbReference type="GO" id="GO:0008168">
    <property type="term" value="F:methyltransferase activity"/>
    <property type="evidence" value="ECO:0007669"/>
    <property type="project" value="InterPro"/>
</dbReference>
<evidence type="ECO:0000256" key="3">
    <source>
        <dbReference type="PROSITE-ProRule" id="PRU00182"/>
    </source>
</evidence>
<evidence type="ECO:0000256" key="1">
    <source>
        <dbReference type="ARBA" id="ARBA00022884"/>
    </source>
</evidence>
<reference evidence="5 6" key="1">
    <citation type="journal article" date="2014" name="PLoS ONE">
        <title>An emerging Mycoplasma associated with trichomoniasis, vaginal infection and disease.</title>
        <authorList>
            <consortium name="Vaginal Microbiome Consortium"/>
            <person name="Fettweis J.M."/>
            <person name="Serrano M.G."/>
            <person name="Huang B."/>
            <person name="Brooks J.P."/>
            <person name="Glascock A.L."/>
            <person name="Sheth N.U."/>
            <person name="Strauss J.F.III."/>
            <person name="Jefferson K.K."/>
            <person name="Buck G.A."/>
        </authorList>
    </citation>
    <scope>NUCLEOTIDE SEQUENCE [LARGE SCALE GENOMIC DNA]</scope>
    <source>
        <strain evidence="5 6">VCU_M1</strain>
    </source>
</reference>
<dbReference type="InterPro" id="IPR029063">
    <property type="entry name" value="SAM-dependent_MTases_sf"/>
</dbReference>
<organism evidence="5 6">
    <name type="scientific">Candidatus Malacoplasma girerdii</name>
    <dbReference type="NCBI Taxonomy" id="1318617"/>
    <lineage>
        <taxon>Bacteria</taxon>
        <taxon>Bacillati</taxon>
        <taxon>Mycoplasmatota</taxon>
        <taxon>Mycoplasmoidales</taxon>
        <taxon>Mycoplasmoidaceae</taxon>
        <taxon>Malacoplasma</taxon>
    </lineage>
</organism>
<dbReference type="KEGG" id="mgj:MGM1_4510"/>
<dbReference type="Gene3D" id="3.40.50.150">
    <property type="entry name" value="Vaccinia Virus protein VP39"/>
    <property type="match status" value="1"/>
</dbReference>
<comment type="similarity">
    <text evidence="2">Belongs to the TlyA family.</text>
</comment>
<dbReference type="Pfam" id="PF01728">
    <property type="entry name" value="FtsJ"/>
    <property type="match status" value="1"/>
</dbReference>
<dbReference type="InterPro" id="IPR004538">
    <property type="entry name" value="Hemolysin_A/TlyA"/>
</dbReference>
<dbReference type="InterPro" id="IPR002942">
    <property type="entry name" value="S4_RNA-bd"/>
</dbReference>
<dbReference type="PANTHER" id="PTHR32319">
    <property type="entry name" value="BACTERIAL HEMOLYSIN-LIKE PROTEIN"/>
    <property type="match status" value="1"/>
</dbReference>
<dbReference type="HOGENOM" id="CLU_058015_3_0_14"/>
<protein>
    <submittedName>
        <fullName evidence="5">Hemolysin A</fullName>
    </submittedName>
</protein>
<dbReference type="NCBIfam" id="TIGR00478">
    <property type="entry name" value="tly"/>
    <property type="match status" value="1"/>
</dbReference>
<dbReference type="PANTHER" id="PTHR32319:SF0">
    <property type="entry name" value="BACTERIAL HEMOLYSIN-LIKE PROTEIN"/>
    <property type="match status" value="1"/>
</dbReference>
<dbReference type="SUPFAM" id="SSF55174">
    <property type="entry name" value="Alpha-L RNA-binding motif"/>
    <property type="match status" value="1"/>
</dbReference>
<dbReference type="GO" id="GO:0003723">
    <property type="term" value="F:RNA binding"/>
    <property type="evidence" value="ECO:0007669"/>
    <property type="project" value="UniProtKB-KW"/>
</dbReference>
<dbReference type="InterPro" id="IPR002877">
    <property type="entry name" value="RNA_MeTrfase_FtsJ_dom"/>
</dbReference>
<feature type="domain" description="RNA-binding S4" evidence="4">
    <location>
        <begin position="1"/>
        <end position="65"/>
    </location>
</feature>
<dbReference type="Pfam" id="PF01479">
    <property type="entry name" value="S4"/>
    <property type="match status" value="1"/>
</dbReference>
<dbReference type="InterPro" id="IPR036986">
    <property type="entry name" value="S4_RNA-bd_sf"/>
</dbReference>
<dbReference type="AlphaFoldDB" id="A0A097STB7"/>
<evidence type="ECO:0000259" key="4">
    <source>
        <dbReference type="SMART" id="SM00363"/>
    </source>
</evidence>
<name>A0A097STB7_9BACT</name>
<dbReference type="PROSITE" id="PS50889">
    <property type="entry name" value="S4"/>
    <property type="match status" value="1"/>
</dbReference>
<keyword evidence="1 3" id="KW-0694">RNA-binding</keyword>
<dbReference type="STRING" id="1318617.MGM1_4510"/>
<gene>
    <name evidence="5" type="ORF">MGM1_4510</name>
</gene>
<dbReference type="SUPFAM" id="SSF53335">
    <property type="entry name" value="S-adenosyl-L-methionine-dependent methyltransferases"/>
    <property type="match status" value="1"/>
</dbReference>
<evidence type="ECO:0000313" key="5">
    <source>
        <dbReference type="EMBL" id="AIV03817.1"/>
    </source>
</evidence>
<evidence type="ECO:0000256" key="2">
    <source>
        <dbReference type="ARBA" id="ARBA00029460"/>
    </source>
</evidence>
<dbReference type="Gene3D" id="3.10.290.10">
    <property type="entry name" value="RNA-binding S4 domain"/>
    <property type="match status" value="1"/>
</dbReference>
<keyword evidence="6" id="KW-1185">Reference proteome</keyword>
<dbReference type="Proteomes" id="UP000030066">
    <property type="component" value="Chromosome"/>
</dbReference>
<dbReference type="InterPro" id="IPR047048">
    <property type="entry name" value="TlyA"/>
</dbReference>
<dbReference type="SMART" id="SM00363">
    <property type="entry name" value="S4"/>
    <property type="match status" value="1"/>
</dbReference>
<dbReference type="GO" id="GO:0032259">
    <property type="term" value="P:methylation"/>
    <property type="evidence" value="ECO:0007669"/>
    <property type="project" value="InterPro"/>
</dbReference>
<sequence length="241" mass="27421">MRLDKFIVDNKLVNSRNKAQHLITNGCVLVNNIIVNNKHYEINENDVVIVNDVGQYVSRGAYKLLHALTTWKINLTDQVVLDIGASTGGFTQVCLNMNALKVYAVDVGTNQIDKKLKENKKIVVYEQTNFKTLVLSMFEEKIDYIVADLSFISLTTLIEKINQLFNYPLKMIFLIKPQFELGKDVVSRFNGVIREPKLWNKAVGKIKQSVIKHNFKINGIIPSPIKGNSGNTEFLIYCEKK</sequence>
<evidence type="ECO:0000313" key="6">
    <source>
        <dbReference type="Proteomes" id="UP000030066"/>
    </source>
</evidence>
<dbReference type="eggNOG" id="COG1189">
    <property type="taxonomic scope" value="Bacteria"/>
</dbReference>
<dbReference type="EMBL" id="CP007711">
    <property type="protein sequence ID" value="AIV03817.1"/>
    <property type="molecule type" value="Genomic_DNA"/>
</dbReference>
<dbReference type="CDD" id="cd00165">
    <property type="entry name" value="S4"/>
    <property type="match status" value="1"/>
</dbReference>